<proteinExistence type="predicted"/>
<dbReference type="Proteomes" id="UP000034036">
    <property type="component" value="Unassembled WGS sequence"/>
</dbReference>
<accession>A0A0G0ZGA8</accession>
<feature type="transmembrane region" description="Helical" evidence="2">
    <location>
        <begin position="12"/>
        <end position="36"/>
    </location>
</feature>
<reference evidence="3 4" key="1">
    <citation type="journal article" date="2015" name="Nature">
        <title>rRNA introns, odd ribosomes, and small enigmatic genomes across a large radiation of phyla.</title>
        <authorList>
            <person name="Brown C.T."/>
            <person name="Hug L.A."/>
            <person name="Thomas B.C."/>
            <person name="Sharon I."/>
            <person name="Castelle C.J."/>
            <person name="Singh A."/>
            <person name="Wilkins M.J."/>
            <person name="Williams K.H."/>
            <person name="Banfield J.F."/>
        </authorList>
    </citation>
    <scope>NUCLEOTIDE SEQUENCE [LARGE SCALE GENOMIC DNA]</scope>
</reference>
<evidence type="ECO:0000256" key="1">
    <source>
        <dbReference type="SAM" id="MobiDB-lite"/>
    </source>
</evidence>
<organism evidence="3 4">
    <name type="scientific">Candidatus Giovannonibacteria bacterium GW2011_GWF2_42_19</name>
    <dbReference type="NCBI Taxonomy" id="1618659"/>
    <lineage>
        <taxon>Bacteria</taxon>
        <taxon>Candidatus Giovannoniibacteriota</taxon>
    </lineage>
</organism>
<keyword evidence="2" id="KW-0472">Membrane</keyword>
<keyword evidence="2" id="KW-0812">Transmembrane</keyword>
<protein>
    <recommendedName>
        <fullName evidence="5">LTD domain-containing protein</fullName>
    </recommendedName>
</protein>
<keyword evidence="2" id="KW-1133">Transmembrane helix</keyword>
<gene>
    <name evidence="3" type="ORF">UV11_C0013G0009</name>
</gene>
<name>A0A0G0ZGA8_9BACT</name>
<feature type="compositionally biased region" description="Basic and acidic residues" evidence="1">
    <location>
        <begin position="45"/>
        <end position="63"/>
    </location>
</feature>
<comment type="caution">
    <text evidence="3">The sequence shown here is derived from an EMBL/GenBank/DDBJ whole genome shotgun (WGS) entry which is preliminary data.</text>
</comment>
<evidence type="ECO:0000313" key="4">
    <source>
        <dbReference type="Proteomes" id="UP000034036"/>
    </source>
</evidence>
<feature type="region of interest" description="Disordered" evidence="1">
    <location>
        <begin position="38"/>
        <end position="97"/>
    </location>
</feature>
<evidence type="ECO:0000256" key="2">
    <source>
        <dbReference type="SAM" id="Phobius"/>
    </source>
</evidence>
<sequence>MPEKPSSSGVNWFPLIAILLLVAAFSSGATGGIFRLGGGGAETGSKSKEGTVEEITKRKESIGRSEGTVEESARKPTPTPTGEPTPTDSVKSQYDGKVRVSTGRAKETISANEYVDITTRFLEKNEKINITGWRLENSKGERFIIEGGTYVVFPGQINSRQSIILESGSKVHIITGTSPIGANFQTNLCTGYLNQYNKFQPALRNECPRPEDEKTAQNLQDECIEFLEDLPRCQAPTNINATTLLTCQNYANQEINYSKCVLNHRNDTDFFKKEWYVYLGRSAGIWKEKKETITLKDSQGKIVNTISY</sequence>
<evidence type="ECO:0000313" key="3">
    <source>
        <dbReference type="EMBL" id="KKS47785.1"/>
    </source>
</evidence>
<dbReference type="AlphaFoldDB" id="A0A0G0ZGA8"/>
<dbReference type="EMBL" id="LCDF01000013">
    <property type="protein sequence ID" value="KKS47785.1"/>
    <property type="molecule type" value="Genomic_DNA"/>
</dbReference>
<evidence type="ECO:0008006" key="5">
    <source>
        <dbReference type="Google" id="ProtNLM"/>
    </source>
</evidence>